<dbReference type="RefSeq" id="WP_136461851.1">
    <property type="nucleotide sequence ID" value="NZ_SRKY01000001.1"/>
</dbReference>
<feature type="transmembrane region" description="Helical" evidence="1">
    <location>
        <begin position="169"/>
        <end position="197"/>
    </location>
</feature>
<dbReference type="EMBL" id="SRKY01000001">
    <property type="protein sequence ID" value="THH38932.1"/>
    <property type="molecule type" value="Genomic_DNA"/>
</dbReference>
<feature type="transmembrane region" description="Helical" evidence="1">
    <location>
        <begin position="41"/>
        <end position="64"/>
    </location>
</feature>
<keyword evidence="1" id="KW-0812">Transmembrane</keyword>
<evidence type="ECO:0000313" key="3">
    <source>
        <dbReference type="Proteomes" id="UP000306602"/>
    </source>
</evidence>
<comment type="caution">
    <text evidence="2">The sequence shown here is derived from an EMBL/GenBank/DDBJ whole genome shotgun (WGS) entry which is preliminary data.</text>
</comment>
<keyword evidence="3" id="KW-1185">Reference proteome</keyword>
<reference evidence="2 3" key="1">
    <citation type="submission" date="2019-04" db="EMBL/GenBank/DDBJ databases">
        <title>Shimia ponticola sp. nov., isolated from seawater.</title>
        <authorList>
            <person name="Kim Y.-O."/>
            <person name="Yoon J.-H."/>
        </authorList>
    </citation>
    <scope>NUCLEOTIDE SEQUENCE [LARGE SCALE GENOMIC DNA]</scope>
    <source>
        <strain evidence="2 3">MYP11</strain>
    </source>
</reference>
<dbReference type="InterPro" id="IPR018692">
    <property type="entry name" value="DUF2189"/>
</dbReference>
<keyword evidence="1" id="KW-0472">Membrane</keyword>
<gene>
    <name evidence="2" type="ORF">E4Z66_05085</name>
</gene>
<organism evidence="2 3">
    <name type="scientific">Aliishimia ponticola</name>
    <dbReference type="NCBI Taxonomy" id="2499833"/>
    <lineage>
        <taxon>Bacteria</taxon>
        <taxon>Pseudomonadati</taxon>
        <taxon>Pseudomonadota</taxon>
        <taxon>Alphaproteobacteria</taxon>
        <taxon>Rhodobacterales</taxon>
        <taxon>Paracoccaceae</taxon>
        <taxon>Aliishimia</taxon>
    </lineage>
</organism>
<proteinExistence type="predicted"/>
<sequence length="278" mass="30504">MTTTKTEPEVHDRPHGVPPLRKPDFALLREALRQGWVDFRLAPVLGLFFGLVYVLAGLAIWWITVSTGQSYWLVLAAVGFPLVGPFAAIGLYEVSHRLEAGMALNAGAILGVTWRQRGRQLPWLCVIILILFLFWFFIGHMIFALFLGLSAMTNVSSSLDIYFTSEGLMMLGVGTLVGAVFAAVLYSFSVISLPMVLDREVDFVSAMIASMSVVRDNPGVMFAWAVFLAVVVFLAMLPAFLGLLVVFPWLSHASWHIYSLMRDREEAADTGGADTGAA</sequence>
<evidence type="ECO:0000256" key="1">
    <source>
        <dbReference type="SAM" id="Phobius"/>
    </source>
</evidence>
<feature type="transmembrane region" description="Helical" evidence="1">
    <location>
        <begin position="218"/>
        <end position="251"/>
    </location>
</feature>
<name>A0A4S4NGZ5_9RHOB</name>
<dbReference type="AlphaFoldDB" id="A0A4S4NGZ5"/>
<dbReference type="Proteomes" id="UP000306602">
    <property type="component" value="Unassembled WGS sequence"/>
</dbReference>
<feature type="transmembrane region" description="Helical" evidence="1">
    <location>
        <begin position="70"/>
        <end position="92"/>
    </location>
</feature>
<dbReference type="OrthoDB" id="9809543at2"/>
<keyword evidence="1" id="KW-1133">Transmembrane helix</keyword>
<protein>
    <submittedName>
        <fullName evidence="2">DUF2189 domain-containing protein</fullName>
    </submittedName>
</protein>
<feature type="transmembrane region" description="Helical" evidence="1">
    <location>
        <begin position="123"/>
        <end position="149"/>
    </location>
</feature>
<accession>A0A4S4NGZ5</accession>
<evidence type="ECO:0000313" key="2">
    <source>
        <dbReference type="EMBL" id="THH38932.1"/>
    </source>
</evidence>
<dbReference type="Pfam" id="PF09955">
    <property type="entry name" value="DUF2189"/>
    <property type="match status" value="1"/>
</dbReference>